<evidence type="ECO:0000313" key="2">
    <source>
        <dbReference type="Proteomes" id="UP000276133"/>
    </source>
</evidence>
<reference evidence="1 2" key="1">
    <citation type="journal article" date="2018" name="Sci. Rep.">
        <title>Genomic signatures of local adaptation to the degree of environmental predictability in rotifers.</title>
        <authorList>
            <person name="Franch-Gras L."/>
            <person name="Hahn C."/>
            <person name="Garcia-Roger E.M."/>
            <person name="Carmona M.J."/>
            <person name="Serra M."/>
            <person name="Gomez A."/>
        </authorList>
    </citation>
    <scope>NUCLEOTIDE SEQUENCE [LARGE SCALE GENOMIC DNA]</scope>
    <source>
        <strain evidence="1">HYR1</strain>
    </source>
</reference>
<keyword evidence="2" id="KW-1185">Reference proteome</keyword>
<dbReference type="AlphaFoldDB" id="A0A3M7P561"/>
<gene>
    <name evidence="1" type="ORF">BpHYR1_016560</name>
</gene>
<organism evidence="1 2">
    <name type="scientific">Brachionus plicatilis</name>
    <name type="common">Marine rotifer</name>
    <name type="synonym">Brachionus muelleri</name>
    <dbReference type="NCBI Taxonomy" id="10195"/>
    <lineage>
        <taxon>Eukaryota</taxon>
        <taxon>Metazoa</taxon>
        <taxon>Spiralia</taxon>
        <taxon>Gnathifera</taxon>
        <taxon>Rotifera</taxon>
        <taxon>Eurotatoria</taxon>
        <taxon>Monogononta</taxon>
        <taxon>Pseudotrocha</taxon>
        <taxon>Ploima</taxon>
        <taxon>Brachionidae</taxon>
        <taxon>Brachionus</taxon>
    </lineage>
</organism>
<proteinExistence type="predicted"/>
<comment type="caution">
    <text evidence="1">The sequence shown here is derived from an EMBL/GenBank/DDBJ whole genome shotgun (WGS) entry which is preliminary data.</text>
</comment>
<dbReference type="Proteomes" id="UP000276133">
    <property type="component" value="Unassembled WGS sequence"/>
</dbReference>
<evidence type="ECO:0000313" key="1">
    <source>
        <dbReference type="EMBL" id="RMZ94251.1"/>
    </source>
</evidence>
<protein>
    <submittedName>
        <fullName evidence="1">Uncharacterized protein</fullName>
    </submittedName>
</protein>
<dbReference type="EMBL" id="REGN01013196">
    <property type="protein sequence ID" value="RMZ94251.1"/>
    <property type="molecule type" value="Genomic_DNA"/>
</dbReference>
<name>A0A3M7P561_BRAPC</name>
<sequence length="101" mass="11914">MKWFNFLLFELQNLSNVEITLKKCDFFLKYSIVEKLGQVGYMNYPIGTWIMVKIVRIKNVSSDNFNKETAIIFLLSKDQYPLLEPMHNHAQTSHSQSIHFV</sequence>
<accession>A0A3M7P561</accession>